<dbReference type="STRING" id="338188.ERS852397_02361"/>
<dbReference type="Proteomes" id="UP000095517">
    <property type="component" value="Unassembled WGS sequence"/>
</dbReference>
<dbReference type="Gene3D" id="2.60.40.2090">
    <property type="match status" value="1"/>
</dbReference>
<keyword evidence="7" id="KW-0449">Lipoprotein</keyword>
<dbReference type="PROSITE" id="PS51257">
    <property type="entry name" value="PROKAR_LIPOPROTEIN"/>
    <property type="match status" value="1"/>
</dbReference>
<dbReference type="GO" id="GO:0009279">
    <property type="term" value="C:cell outer membrane"/>
    <property type="evidence" value="ECO:0007669"/>
    <property type="project" value="UniProtKB-SubCell"/>
</dbReference>
<dbReference type="RefSeq" id="WP_055279191.1">
    <property type="nucleotide sequence ID" value="NZ_CABIXA010000012.1"/>
</dbReference>
<comment type="similarity">
    <text evidence="2">Belongs to the bacteroidetes fimbrillin superfamily. FimB/Mfa2 family.</text>
</comment>
<dbReference type="InterPro" id="IPR014941">
    <property type="entry name" value="FimB/Mfa2/Mfa3"/>
</dbReference>
<evidence type="ECO:0000256" key="4">
    <source>
        <dbReference type="ARBA" id="ARBA00023136"/>
    </source>
</evidence>
<sequence length="324" mass="37691">MRKIMKTKGVVRWMNYGSCLLLLLVLFSCTSIDETLPECQLYVRFRYDYNMEFSDAFAAQVNRVDVFVFDKEGTFIMKKSEQGETLGSGSYRMPLPLPVGEYRIAAWAGVSDDFEMPELVAGKSTLEDLMVRMKRKESLVHNKALNPLWYGEVKTVDFTGRQEQTEMVSLIKDTNKFRFILQKSGPGEELDMSDCLFEIHADNGYYDWNNDLLDDDVISYQPYHLEKVEDVGIVAEMNTMRLLEHKKVYLTLTRKSDSKELMKVDLIPYLLLTKMEGHNIPAQEYLDRQSEYAIVFFYNPELLNFLSMKIVINGWTIWLKGEDL</sequence>
<evidence type="ECO:0000256" key="3">
    <source>
        <dbReference type="ARBA" id="ARBA00022729"/>
    </source>
</evidence>
<name>A0A174GFK6_9BACE</name>
<dbReference type="EMBL" id="CYZH01000012">
    <property type="protein sequence ID" value="CUO59710.1"/>
    <property type="molecule type" value="Genomic_DNA"/>
</dbReference>
<keyword evidence="4" id="KW-0472">Membrane</keyword>
<evidence type="ECO:0000256" key="6">
    <source>
        <dbReference type="ARBA" id="ARBA00023237"/>
    </source>
</evidence>
<evidence type="ECO:0000256" key="1">
    <source>
        <dbReference type="ARBA" id="ARBA00004442"/>
    </source>
</evidence>
<proteinExistence type="inferred from homology"/>
<comment type="subcellular location">
    <subcellularLocation>
        <location evidence="1">Cell outer membrane</location>
    </subcellularLocation>
</comment>
<evidence type="ECO:0000256" key="5">
    <source>
        <dbReference type="ARBA" id="ARBA00023139"/>
    </source>
</evidence>
<protein>
    <submittedName>
        <fullName evidence="8">Protein of uncharacterized function (DUF1812)</fullName>
    </submittedName>
</protein>
<gene>
    <name evidence="8" type="ORF">ERS852397_02361</name>
</gene>
<evidence type="ECO:0000313" key="8">
    <source>
        <dbReference type="EMBL" id="CUO59710.1"/>
    </source>
</evidence>
<dbReference type="Pfam" id="PF08842">
    <property type="entry name" value="Mfa2"/>
    <property type="match status" value="1"/>
</dbReference>
<dbReference type="Gene3D" id="2.60.40.2100">
    <property type="match status" value="1"/>
</dbReference>
<reference evidence="8 9" key="1">
    <citation type="submission" date="2015-09" db="EMBL/GenBank/DDBJ databases">
        <authorList>
            <consortium name="Pathogen Informatics"/>
        </authorList>
    </citation>
    <scope>NUCLEOTIDE SEQUENCE [LARGE SCALE GENOMIC DNA]</scope>
    <source>
        <strain evidence="8 9">2789STDY5608840</strain>
    </source>
</reference>
<evidence type="ECO:0000313" key="9">
    <source>
        <dbReference type="Proteomes" id="UP000095517"/>
    </source>
</evidence>
<evidence type="ECO:0000256" key="2">
    <source>
        <dbReference type="ARBA" id="ARBA00007248"/>
    </source>
</evidence>
<organism evidence="8 9">
    <name type="scientific">Bacteroides finegoldii</name>
    <dbReference type="NCBI Taxonomy" id="338188"/>
    <lineage>
        <taxon>Bacteria</taxon>
        <taxon>Pseudomonadati</taxon>
        <taxon>Bacteroidota</taxon>
        <taxon>Bacteroidia</taxon>
        <taxon>Bacteroidales</taxon>
        <taxon>Bacteroidaceae</taxon>
        <taxon>Bacteroides</taxon>
    </lineage>
</organism>
<keyword evidence="5" id="KW-0564">Palmitate</keyword>
<keyword evidence="6" id="KW-0998">Cell outer membrane</keyword>
<accession>A0A174GFK6</accession>
<dbReference type="AlphaFoldDB" id="A0A174GFK6"/>
<keyword evidence="3" id="KW-0732">Signal</keyword>
<evidence type="ECO:0000256" key="7">
    <source>
        <dbReference type="ARBA" id="ARBA00023288"/>
    </source>
</evidence>